<comment type="subcellular location">
    <subcellularLocation>
        <location evidence="1">Nucleus</location>
    </subcellularLocation>
</comment>
<dbReference type="Proteomes" id="UP000694419">
    <property type="component" value="Unplaced"/>
</dbReference>
<keyword evidence="2" id="KW-0805">Transcription regulation</keyword>
<dbReference type="GO" id="GO:0042060">
    <property type="term" value="P:wound healing"/>
    <property type="evidence" value="ECO:0007669"/>
    <property type="project" value="UniProtKB-ARBA"/>
</dbReference>
<dbReference type="InterPro" id="IPR050142">
    <property type="entry name" value="MADS-box/MEF2_TF"/>
</dbReference>
<reference evidence="9" key="2">
    <citation type="submission" date="2025-09" db="UniProtKB">
        <authorList>
            <consortium name="Ensembl"/>
        </authorList>
    </citation>
    <scope>IDENTIFICATION</scope>
</reference>
<feature type="domain" description="MADS-box" evidence="8">
    <location>
        <begin position="128"/>
        <end position="188"/>
    </location>
</feature>
<evidence type="ECO:0000259" key="8">
    <source>
        <dbReference type="PROSITE" id="PS50066"/>
    </source>
</evidence>
<dbReference type="GO" id="GO:0002042">
    <property type="term" value="P:cell migration involved in sprouting angiogenesis"/>
    <property type="evidence" value="ECO:0007669"/>
    <property type="project" value="UniProtKB-ARBA"/>
</dbReference>
<dbReference type="SUPFAM" id="SSF55455">
    <property type="entry name" value="SRF-like"/>
    <property type="match status" value="1"/>
</dbReference>
<dbReference type="GO" id="GO:0046983">
    <property type="term" value="F:protein dimerization activity"/>
    <property type="evidence" value="ECO:0007669"/>
    <property type="project" value="InterPro"/>
</dbReference>
<evidence type="ECO:0000256" key="3">
    <source>
        <dbReference type="ARBA" id="ARBA00023125"/>
    </source>
</evidence>
<proteinExistence type="predicted"/>
<dbReference type="GO" id="GO:0045944">
    <property type="term" value="P:positive regulation of transcription by RNA polymerase II"/>
    <property type="evidence" value="ECO:0007669"/>
    <property type="project" value="InterPro"/>
</dbReference>
<feature type="region of interest" description="Disordered" evidence="7">
    <location>
        <begin position="348"/>
        <end position="374"/>
    </location>
</feature>
<dbReference type="FunFam" id="3.40.1810.10:FF:000002">
    <property type="entry name" value="Serum response factor b"/>
    <property type="match status" value="1"/>
</dbReference>
<dbReference type="InterPro" id="IPR036879">
    <property type="entry name" value="TF_MADSbox_sf"/>
</dbReference>
<evidence type="ECO:0000256" key="6">
    <source>
        <dbReference type="ARBA" id="ARBA00072990"/>
    </source>
</evidence>
<evidence type="ECO:0000256" key="2">
    <source>
        <dbReference type="ARBA" id="ARBA00023015"/>
    </source>
</evidence>
<dbReference type="CDD" id="cd00266">
    <property type="entry name" value="MADS_SRF_like"/>
    <property type="match status" value="1"/>
</dbReference>
<dbReference type="Gene3D" id="3.40.1810.10">
    <property type="entry name" value="Transcription factor, MADS-box"/>
    <property type="match status" value="1"/>
</dbReference>
<dbReference type="PRINTS" id="PR00404">
    <property type="entry name" value="MADSDOMAIN"/>
</dbReference>
<dbReference type="PANTHER" id="PTHR48019">
    <property type="entry name" value="SERUM RESPONSE FACTOR HOMOLOG"/>
    <property type="match status" value="1"/>
</dbReference>
<name>A0A8C3JIV5_9CHAR</name>
<evidence type="ECO:0000256" key="7">
    <source>
        <dbReference type="SAM" id="MobiDB-lite"/>
    </source>
</evidence>
<keyword evidence="4" id="KW-0804">Transcription</keyword>
<protein>
    <recommendedName>
        <fullName evidence="6">Serum response factor</fullName>
    </recommendedName>
</protein>
<sequence>MLPSQAGAGNGAAAAALARGSGLGRSPVPRGANGGGAAAAAAATPPPGGRLEREALYSGSEGDSESAEEEELGGERRGVKRGLAEAAAAAGPAAGAAAGAYGGGGVVVGGGGVVGGAVSGAKPGKKTRGRVKIKMEFIDNKLRRYTTFSKRKTGIMKKAYELSTLTGTQVLLLVASETGHVYTFATRKLQPMITSETGKALIQTCLNSPDSPPRSDPTTDQRMSATGFEETDLTYQVSESDSSGETKDVLKPAFTVTNLPGTTSTIQTAPTTSTSMQVSSGPSFPITNYLAPVSASISPNAVTSANGTVLKTTGASAVTSGGLMPIPTGFTLMSGGTMAQQVPVQAIQVHQAPQQTSPSSDSSTDLTQTSSSGTVTLPATIMTSSVPTTVGGHMMYPSPHAVMYAPTSGLADGGLAVLNAFSQAPSAMQVSHGQVQDQGGVPQVFLTAPSGTVQIPVSAVQLHQMAVIGQQSSSGSSLTELQVVNLDTSHSAKSD</sequence>
<evidence type="ECO:0000256" key="4">
    <source>
        <dbReference type="ARBA" id="ARBA00023163"/>
    </source>
</evidence>
<dbReference type="Pfam" id="PF00319">
    <property type="entry name" value="SRF-TF"/>
    <property type="match status" value="1"/>
</dbReference>
<dbReference type="GO" id="GO:0000981">
    <property type="term" value="F:DNA-binding transcription factor activity, RNA polymerase II-specific"/>
    <property type="evidence" value="ECO:0007669"/>
    <property type="project" value="InterPro"/>
</dbReference>
<evidence type="ECO:0000313" key="9">
    <source>
        <dbReference type="Ensembl" id="ENSCPGP00000008492.1"/>
    </source>
</evidence>
<dbReference type="PROSITE" id="PS50066">
    <property type="entry name" value="MADS_BOX_2"/>
    <property type="match status" value="1"/>
</dbReference>
<dbReference type="GO" id="GO:0060379">
    <property type="term" value="P:cardiac muscle cell myoblast differentiation"/>
    <property type="evidence" value="ECO:0007669"/>
    <property type="project" value="UniProtKB-ARBA"/>
</dbReference>
<feature type="region of interest" description="Disordered" evidence="7">
    <location>
        <begin position="1"/>
        <end position="77"/>
    </location>
</feature>
<evidence type="ECO:0000313" key="10">
    <source>
        <dbReference type="Proteomes" id="UP000694419"/>
    </source>
</evidence>
<keyword evidence="5" id="KW-0539">Nucleus</keyword>
<dbReference type="SMART" id="SM00432">
    <property type="entry name" value="MADS"/>
    <property type="match status" value="1"/>
</dbReference>
<feature type="compositionally biased region" description="Low complexity" evidence="7">
    <location>
        <begin position="262"/>
        <end position="275"/>
    </location>
</feature>
<reference evidence="9" key="1">
    <citation type="submission" date="2025-08" db="UniProtKB">
        <authorList>
            <consortium name="Ensembl"/>
        </authorList>
    </citation>
    <scope>IDENTIFICATION</scope>
</reference>
<evidence type="ECO:0000256" key="1">
    <source>
        <dbReference type="ARBA" id="ARBA00004123"/>
    </source>
</evidence>
<feature type="compositionally biased region" description="Acidic residues" evidence="7">
    <location>
        <begin position="62"/>
        <end position="72"/>
    </location>
</feature>
<dbReference type="GO" id="GO:0010736">
    <property type="term" value="F:serum response element binding"/>
    <property type="evidence" value="ECO:0007669"/>
    <property type="project" value="UniProtKB-ARBA"/>
</dbReference>
<dbReference type="Ensembl" id="ENSCPGT00000009330.1">
    <property type="protein sequence ID" value="ENSCPGP00000008492.1"/>
    <property type="gene ID" value="ENSCPGG00000006022.1"/>
</dbReference>
<dbReference type="GO" id="GO:0005634">
    <property type="term" value="C:nucleus"/>
    <property type="evidence" value="ECO:0007669"/>
    <property type="project" value="UniProtKB-SubCell"/>
</dbReference>
<dbReference type="AlphaFoldDB" id="A0A8C3JIV5"/>
<dbReference type="PROSITE" id="PS00350">
    <property type="entry name" value="MADS_BOX_1"/>
    <property type="match status" value="1"/>
</dbReference>
<keyword evidence="10" id="KW-1185">Reference proteome</keyword>
<evidence type="ECO:0000256" key="5">
    <source>
        <dbReference type="ARBA" id="ARBA00023242"/>
    </source>
</evidence>
<dbReference type="GO" id="GO:1902895">
    <property type="term" value="P:positive regulation of miRNA transcription"/>
    <property type="evidence" value="ECO:0007669"/>
    <property type="project" value="UniProtKB-ARBA"/>
</dbReference>
<feature type="compositionally biased region" description="Low complexity" evidence="7">
    <location>
        <begin position="353"/>
        <end position="372"/>
    </location>
</feature>
<keyword evidence="3" id="KW-0238">DNA-binding</keyword>
<dbReference type="InterPro" id="IPR033897">
    <property type="entry name" value="SRF-like_MADS-box"/>
</dbReference>
<organism evidence="9 10">
    <name type="scientific">Calidris pygmaea</name>
    <name type="common">Spoon-billed sandpiper</name>
    <dbReference type="NCBI Taxonomy" id="425635"/>
    <lineage>
        <taxon>Eukaryota</taxon>
        <taxon>Metazoa</taxon>
        <taxon>Chordata</taxon>
        <taxon>Craniata</taxon>
        <taxon>Vertebrata</taxon>
        <taxon>Euteleostomi</taxon>
        <taxon>Archelosauria</taxon>
        <taxon>Archosauria</taxon>
        <taxon>Dinosauria</taxon>
        <taxon>Saurischia</taxon>
        <taxon>Theropoda</taxon>
        <taxon>Coelurosauria</taxon>
        <taxon>Aves</taxon>
        <taxon>Neognathae</taxon>
        <taxon>Neoaves</taxon>
        <taxon>Charadriiformes</taxon>
        <taxon>Scolopacidae</taxon>
        <taxon>Calidris</taxon>
    </lineage>
</organism>
<accession>A0A8C3JIV5</accession>
<feature type="compositionally biased region" description="Low complexity" evidence="7">
    <location>
        <begin position="11"/>
        <end position="26"/>
    </location>
</feature>
<feature type="region of interest" description="Disordered" evidence="7">
    <location>
        <begin position="261"/>
        <end position="280"/>
    </location>
</feature>
<dbReference type="InterPro" id="IPR002100">
    <property type="entry name" value="TF_MADSbox"/>
</dbReference>